<keyword evidence="2" id="KW-1185">Reference proteome</keyword>
<dbReference type="CDD" id="cd05233">
    <property type="entry name" value="SDR_c"/>
    <property type="match status" value="1"/>
</dbReference>
<sequence length="258" mass="27968">MEKVSSNLEPWHRLENKVVMVTGASSGIGREFCLDLAAAGCKVIAAARRLHRLVSLCDQINTSTSQLSAVAIELDISADGGAIEASVQKAWDAFGRIDALVNNAGYRGNVNSPLDIRDEEWNSTIRTNLTGSWLVTKHVCRRMRDANIGGSVIHISSIAGVNRGQFVMALELGKYKIRVNAIAPGLFKSEITEGLMKKKGLNSVASRLVPLRKFGEINPALTSLLRYLIHDFSHYVTGNVFIADSGVTLAGFPIFSSL</sequence>
<dbReference type="Pfam" id="PF00106">
    <property type="entry name" value="adh_short"/>
    <property type="match status" value="1"/>
</dbReference>
<protein>
    <recommendedName>
        <fullName evidence="3">3-oxoacyl-[acyl-carrier-protein] reductase</fullName>
    </recommendedName>
</protein>
<dbReference type="Proteomes" id="UP001370490">
    <property type="component" value="Unassembled WGS sequence"/>
</dbReference>
<gene>
    <name evidence="1" type="ORF">RJ641_027528</name>
</gene>
<proteinExistence type="predicted"/>
<dbReference type="Pfam" id="PF13561">
    <property type="entry name" value="adh_short_C2"/>
    <property type="match status" value="1"/>
</dbReference>
<dbReference type="PRINTS" id="PR00081">
    <property type="entry name" value="GDHRDH"/>
</dbReference>
<dbReference type="Gene3D" id="3.40.50.720">
    <property type="entry name" value="NAD(P)-binding Rossmann-like Domain"/>
    <property type="match status" value="1"/>
</dbReference>
<reference evidence="1 2" key="1">
    <citation type="submission" date="2023-12" db="EMBL/GenBank/DDBJ databases">
        <title>A high-quality genome assembly for Dillenia turbinata (Dilleniales).</title>
        <authorList>
            <person name="Chanderbali A."/>
        </authorList>
    </citation>
    <scope>NUCLEOTIDE SEQUENCE [LARGE SCALE GENOMIC DNA]</scope>
    <source>
        <strain evidence="1">LSX21</strain>
        <tissue evidence="1">Leaf</tissue>
    </source>
</reference>
<dbReference type="SUPFAM" id="SSF51735">
    <property type="entry name" value="NAD(P)-binding Rossmann-fold domains"/>
    <property type="match status" value="1"/>
</dbReference>
<evidence type="ECO:0000313" key="1">
    <source>
        <dbReference type="EMBL" id="KAK6942151.1"/>
    </source>
</evidence>
<dbReference type="InterPro" id="IPR002347">
    <property type="entry name" value="SDR_fam"/>
</dbReference>
<accession>A0AAN8ZLE6</accession>
<dbReference type="PANTHER" id="PTHR44375">
    <property type="entry name" value="BETA-KETOACYL-ACP REDUCTASE-LIKE PROTEIN-RELATED"/>
    <property type="match status" value="1"/>
</dbReference>
<name>A0AAN8ZLE6_9MAGN</name>
<dbReference type="InterPro" id="IPR036291">
    <property type="entry name" value="NAD(P)-bd_dom_sf"/>
</dbReference>
<evidence type="ECO:0000313" key="2">
    <source>
        <dbReference type="Proteomes" id="UP001370490"/>
    </source>
</evidence>
<organism evidence="1 2">
    <name type="scientific">Dillenia turbinata</name>
    <dbReference type="NCBI Taxonomy" id="194707"/>
    <lineage>
        <taxon>Eukaryota</taxon>
        <taxon>Viridiplantae</taxon>
        <taxon>Streptophyta</taxon>
        <taxon>Embryophyta</taxon>
        <taxon>Tracheophyta</taxon>
        <taxon>Spermatophyta</taxon>
        <taxon>Magnoliopsida</taxon>
        <taxon>eudicotyledons</taxon>
        <taxon>Gunneridae</taxon>
        <taxon>Pentapetalae</taxon>
        <taxon>Dilleniales</taxon>
        <taxon>Dilleniaceae</taxon>
        <taxon>Dillenia</taxon>
    </lineage>
</organism>
<dbReference type="PANTHER" id="PTHR44375:SF2">
    <property type="entry name" value="BETA-KETOACYL-ACP REDUCTASE-LIKE PROTEIN-RELATED"/>
    <property type="match status" value="1"/>
</dbReference>
<evidence type="ECO:0008006" key="3">
    <source>
        <dbReference type="Google" id="ProtNLM"/>
    </source>
</evidence>
<dbReference type="EMBL" id="JBAMMX010000004">
    <property type="protein sequence ID" value="KAK6942151.1"/>
    <property type="molecule type" value="Genomic_DNA"/>
</dbReference>
<dbReference type="AlphaFoldDB" id="A0AAN8ZLE6"/>
<comment type="caution">
    <text evidence="1">The sequence shown here is derived from an EMBL/GenBank/DDBJ whole genome shotgun (WGS) entry which is preliminary data.</text>
</comment>